<feature type="non-terminal residue" evidence="1">
    <location>
        <position position="1"/>
    </location>
</feature>
<dbReference type="AlphaFoldDB" id="A0A6J4PH65"/>
<organism evidence="1">
    <name type="scientific">uncultured Quadrisphaera sp</name>
    <dbReference type="NCBI Taxonomy" id="904978"/>
    <lineage>
        <taxon>Bacteria</taxon>
        <taxon>Bacillati</taxon>
        <taxon>Actinomycetota</taxon>
        <taxon>Actinomycetes</taxon>
        <taxon>Kineosporiales</taxon>
        <taxon>Kineosporiaceae</taxon>
        <taxon>Quadrisphaera</taxon>
        <taxon>environmental samples</taxon>
    </lineage>
</organism>
<dbReference type="EMBL" id="CADCUY010000283">
    <property type="protein sequence ID" value="CAA9409986.1"/>
    <property type="molecule type" value="Genomic_DNA"/>
</dbReference>
<protein>
    <submittedName>
        <fullName evidence="1">Uncharacterized protein</fullName>
    </submittedName>
</protein>
<reference evidence="1" key="1">
    <citation type="submission" date="2020-02" db="EMBL/GenBank/DDBJ databases">
        <authorList>
            <person name="Meier V. D."/>
        </authorList>
    </citation>
    <scope>NUCLEOTIDE SEQUENCE</scope>
    <source>
        <strain evidence="1">AVDCRST_MAG35</strain>
    </source>
</reference>
<name>A0A6J4PH65_9ACTN</name>
<gene>
    <name evidence="1" type="ORF">AVDCRST_MAG35-1358</name>
</gene>
<evidence type="ECO:0000313" key="1">
    <source>
        <dbReference type="EMBL" id="CAA9409986.1"/>
    </source>
</evidence>
<accession>A0A6J4PH65</accession>
<sequence length="142" mass="14863">QAPAAVAHRAAPYYFDDAPGAASQVSAEAAPGDAVAWVGAVARPLVAPHLEGGAGVRPRDALLVAAPERSATLGGEEVPEERREEALAPHPRVWLVGTRATATGDLSRRSPTAVAATAERELVSRRDHGWVRVELWVARPAA</sequence>
<proteinExistence type="predicted"/>